<keyword evidence="14 19" id="KW-1133">Transmembrane helix</keyword>
<evidence type="ECO:0000256" key="12">
    <source>
        <dbReference type="ARBA" id="ARBA00022777"/>
    </source>
</evidence>
<keyword evidence="6" id="KW-0597">Phosphoprotein</keyword>
<keyword evidence="12 23" id="KW-0418">Kinase</keyword>
<dbReference type="Gene3D" id="3.30.430.20">
    <property type="entry name" value="Gnk2 domain, C-X8-C-X2-C motif"/>
    <property type="match status" value="2"/>
</dbReference>
<comment type="caution">
    <text evidence="23">The sequence shown here is derived from an EMBL/GenBank/DDBJ whole genome shotgun (WGS) entry which is preliminary data.</text>
</comment>
<evidence type="ECO:0000256" key="9">
    <source>
        <dbReference type="ARBA" id="ARBA00022729"/>
    </source>
</evidence>
<keyword evidence="11 18" id="KW-0547">Nucleotide-binding</keyword>
<feature type="domain" description="Gnk2-homologous" evidence="22">
    <location>
        <begin position="34"/>
        <end position="138"/>
    </location>
</feature>
<keyword evidence="13 18" id="KW-0067">ATP-binding</keyword>
<dbReference type="FunFam" id="1.10.510.10:FF:000240">
    <property type="entry name" value="Lectin-domain containing receptor kinase A4.3"/>
    <property type="match status" value="1"/>
</dbReference>
<dbReference type="Gene3D" id="3.30.200.20">
    <property type="entry name" value="Phosphorylase Kinase, domain 1"/>
    <property type="match status" value="1"/>
</dbReference>
<evidence type="ECO:0000313" key="24">
    <source>
        <dbReference type="EMBL" id="TYJ99398.1"/>
    </source>
</evidence>
<dbReference type="PANTHER" id="PTHR27002">
    <property type="entry name" value="RECEPTOR-LIKE SERINE/THREONINE-PROTEIN KINASE SD1-8"/>
    <property type="match status" value="1"/>
</dbReference>
<evidence type="ECO:0000256" key="5">
    <source>
        <dbReference type="ARBA" id="ARBA00022527"/>
    </source>
</evidence>
<feature type="binding site" evidence="18">
    <location>
        <position position="409"/>
    </location>
    <ligand>
        <name>ATP</name>
        <dbReference type="ChEBI" id="CHEBI:30616"/>
    </ligand>
</feature>
<evidence type="ECO:0000259" key="22">
    <source>
        <dbReference type="PROSITE" id="PS51473"/>
    </source>
</evidence>
<reference evidence="25 26" key="1">
    <citation type="submission" date="2019-08" db="EMBL/GenBank/DDBJ databases">
        <title>Draft genome sequences of two oriental melons (Cucumis melo L. var makuwa).</title>
        <authorList>
            <person name="Kwon S.-Y."/>
        </authorList>
    </citation>
    <scope>NUCLEOTIDE SEQUENCE [LARGE SCALE GENOMIC DNA]</scope>
    <source>
        <strain evidence="26">cv. Chang Bougi</strain>
        <strain evidence="25">cv. SW 3</strain>
        <tissue evidence="23">Leaf</tissue>
    </source>
</reference>
<evidence type="ECO:0000259" key="21">
    <source>
        <dbReference type="PROSITE" id="PS50011"/>
    </source>
</evidence>
<evidence type="ECO:0000256" key="3">
    <source>
        <dbReference type="ARBA" id="ARBA00010217"/>
    </source>
</evidence>
<dbReference type="EMBL" id="SSTE01007279">
    <property type="protein sequence ID" value="KAA0056895.1"/>
    <property type="molecule type" value="Genomic_DNA"/>
</dbReference>
<feature type="domain" description="Protein kinase" evidence="21">
    <location>
        <begin position="381"/>
        <end position="673"/>
    </location>
</feature>
<proteinExistence type="inferred from homology"/>
<dbReference type="InterPro" id="IPR017441">
    <property type="entry name" value="Protein_kinase_ATP_BS"/>
</dbReference>
<dbReference type="PANTHER" id="PTHR27002:SF1074">
    <property type="entry name" value="CYSTEINE-RICH RECEPTOR-KINASE-LIKE PROTEIN"/>
    <property type="match status" value="1"/>
</dbReference>
<evidence type="ECO:0000313" key="23">
    <source>
        <dbReference type="EMBL" id="KAA0056895.1"/>
    </source>
</evidence>
<dbReference type="InterPro" id="IPR001245">
    <property type="entry name" value="Ser-Thr/Tyr_kinase_cat_dom"/>
</dbReference>
<evidence type="ECO:0000256" key="19">
    <source>
        <dbReference type="SAM" id="Phobius"/>
    </source>
</evidence>
<dbReference type="GO" id="GO:0005886">
    <property type="term" value="C:plasma membrane"/>
    <property type="evidence" value="ECO:0007669"/>
    <property type="project" value="UniProtKB-SubCell"/>
</dbReference>
<feature type="transmembrane region" description="Helical" evidence="19">
    <location>
        <begin position="287"/>
        <end position="307"/>
    </location>
</feature>
<dbReference type="STRING" id="1194695.A0A5A7UTM7"/>
<evidence type="ECO:0000256" key="11">
    <source>
        <dbReference type="ARBA" id="ARBA00022741"/>
    </source>
</evidence>
<dbReference type="AlphaFoldDB" id="A0A5A7UTM7"/>
<evidence type="ECO:0000256" key="15">
    <source>
        <dbReference type="ARBA" id="ARBA00023136"/>
    </source>
</evidence>
<evidence type="ECO:0000256" key="17">
    <source>
        <dbReference type="ARBA" id="ARBA00023180"/>
    </source>
</evidence>
<comment type="subcellular location">
    <subcellularLocation>
        <location evidence="1">Cell membrane</location>
        <topology evidence="1">Single-pass type I membrane protein</topology>
    </subcellularLocation>
</comment>
<dbReference type="PROSITE" id="PS00107">
    <property type="entry name" value="PROTEIN_KINASE_ATP"/>
    <property type="match status" value="1"/>
</dbReference>
<dbReference type="InterPro" id="IPR002902">
    <property type="entry name" value="GNK2"/>
</dbReference>
<accession>A0A5A7UTM7</accession>
<evidence type="ECO:0000256" key="7">
    <source>
        <dbReference type="ARBA" id="ARBA00022679"/>
    </source>
</evidence>
<dbReference type="SUPFAM" id="SSF56112">
    <property type="entry name" value="Protein kinase-like (PK-like)"/>
    <property type="match status" value="1"/>
</dbReference>
<dbReference type="OrthoDB" id="4062651at2759"/>
<dbReference type="CDD" id="cd23509">
    <property type="entry name" value="Gnk2-like"/>
    <property type="match status" value="2"/>
</dbReference>
<evidence type="ECO:0000256" key="1">
    <source>
        <dbReference type="ARBA" id="ARBA00004251"/>
    </source>
</evidence>
<comment type="similarity">
    <text evidence="2">In the N-terminal section; belongs to the leguminous lectin family.</text>
</comment>
<evidence type="ECO:0000256" key="2">
    <source>
        <dbReference type="ARBA" id="ARBA00008536"/>
    </source>
</evidence>
<evidence type="ECO:0000256" key="20">
    <source>
        <dbReference type="SAM" id="SignalP"/>
    </source>
</evidence>
<organism evidence="23 25">
    <name type="scientific">Cucumis melo var. makuwa</name>
    <name type="common">Oriental melon</name>
    <dbReference type="NCBI Taxonomy" id="1194695"/>
    <lineage>
        <taxon>Eukaryota</taxon>
        <taxon>Viridiplantae</taxon>
        <taxon>Streptophyta</taxon>
        <taxon>Embryophyta</taxon>
        <taxon>Tracheophyta</taxon>
        <taxon>Spermatophyta</taxon>
        <taxon>Magnoliopsida</taxon>
        <taxon>eudicotyledons</taxon>
        <taxon>Gunneridae</taxon>
        <taxon>Pentapetalae</taxon>
        <taxon>rosids</taxon>
        <taxon>fabids</taxon>
        <taxon>Cucurbitales</taxon>
        <taxon>Cucurbitaceae</taxon>
        <taxon>Benincaseae</taxon>
        <taxon>Cucumis</taxon>
    </lineage>
</organism>
<keyword evidence="5" id="KW-0723">Serine/threonine-protein kinase</keyword>
<evidence type="ECO:0000313" key="26">
    <source>
        <dbReference type="Proteomes" id="UP000321947"/>
    </source>
</evidence>
<keyword evidence="16 23" id="KW-0675">Receptor</keyword>
<evidence type="ECO:0000256" key="14">
    <source>
        <dbReference type="ARBA" id="ARBA00022989"/>
    </source>
</evidence>
<dbReference type="Gene3D" id="1.10.510.10">
    <property type="entry name" value="Transferase(Phosphotransferase) domain 1"/>
    <property type="match status" value="1"/>
</dbReference>
<dbReference type="FunFam" id="3.30.430.20:FF:000002">
    <property type="entry name" value="Cysteine-rich receptor-like protein kinase 10"/>
    <property type="match status" value="1"/>
</dbReference>
<sequence>MAASTFVFSITTLSLLVLALINHPPLAFAQPRFSRYVCVEYTINNHTTDGAAYKANLNHLLTTLTTDHHIDYGFYNSSYGAGENRANVIGLCRGNISPETCRKCLNDSRDLLPVRCPTHKEAIGWYQDCMLRYSDRPILGSMELSPSIPMGYPFNASDPERFTQAARKLIESLIAKASAGDSHVKFSTGNTTLADFPTIYAFAQCTPDLSRRQCNECLTEALAIIQDCCVGNLFGRVATPSCLFRYGDDSLIQWPTSPWLSSSPSPVSSLLNRTTHHGNKSSLSRTFIPVIVPMAVVVLLLTITIYMGQRKYSPTTRGEECMLIKLVFLFFKLNQPLEMDLKFPSTIIPCFEATGQTEEEMARMGFMQYDFDTIRIGTDKFSDENKVGEGGFGAVYKGKLPNGRIVAVKRLSQASRQGDVEFKNEVVLLSKLRHRNLVKLLGFSFKENEELLIYEFLQNASLQKFIFDPLKPGGLDWTTRYKIIEGITRGLVYLHEDSRIKIVHQNLKAHNILLDAEMNAKISDSGIARLFALEQTQDDTCTIIDNVGCMAPEYIRYGHLSSKSNVFSYGVLVLEIVTGHKENYQTVSNIENTKYPLISYARRNWREGRTLLNIVDPTIEIQSETTMNEVTKCIHIGLLCTQEDVDERPKMTDVLLMLKSDLADFPKPSQPSFFMNTIS</sequence>
<keyword evidence="4" id="KW-1003">Cell membrane</keyword>
<dbReference type="Proteomes" id="UP000321393">
    <property type="component" value="Unassembled WGS sequence"/>
</dbReference>
<keyword evidence="17" id="KW-0325">Glycoprotein</keyword>
<dbReference type="InterPro" id="IPR000719">
    <property type="entry name" value="Prot_kinase_dom"/>
</dbReference>
<feature type="domain" description="Gnk2-homologous" evidence="22">
    <location>
        <begin position="144"/>
        <end position="251"/>
    </location>
</feature>
<protein>
    <submittedName>
        <fullName evidence="23">Cysteine-rich receptor-like protein kinase 26 isoform X1</fullName>
    </submittedName>
</protein>
<dbReference type="PROSITE" id="PS50011">
    <property type="entry name" value="PROTEIN_KINASE_DOM"/>
    <property type="match status" value="1"/>
</dbReference>
<dbReference type="GO" id="GO:0004674">
    <property type="term" value="F:protein serine/threonine kinase activity"/>
    <property type="evidence" value="ECO:0007669"/>
    <property type="project" value="UniProtKB-KW"/>
</dbReference>
<evidence type="ECO:0000256" key="10">
    <source>
        <dbReference type="ARBA" id="ARBA00022737"/>
    </source>
</evidence>
<evidence type="ECO:0000256" key="4">
    <source>
        <dbReference type="ARBA" id="ARBA00022475"/>
    </source>
</evidence>
<dbReference type="GO" id="GO:0002229">
    <property type="term" value="P:defense response to oomycetes"/>
    <property type="evidence" value="ECO:0007669"/>
    <property type="project" value="UniProtKB-ARBA"/>
</dbReference>
<feature type="chain" id="PRO_5042722273" evidence="20">
    <location>
        <begin position="30"/>
        <end position="679"/>
    </location>
</feature>
<dbReference type="GO" id="GO:0005524">
    <property type="term" value="F:ATP binding"/>
    <property type="evidence" value="ECO:0007669"/>
    <property type="project" value="UniProtKB-UniRule"/>
</dbReference>
<dbReference type="Pfam" id="PF01657">
    <property type="entry name" value="Stress-antifung"/>
    <property type="match status" value="2"/>
</dbReference>
<dbReference type="PROSITE" id="PS51473">
    <property type="entry name" value="GNK2"/>
    <property type="match status" value="2"/>
</dbReference>
<name>A0A5A7UTM7_CUCMM</name>
<keyword evidence="9 20" id="KW-0732">Signal</keyword>
<evidence type="ECO:0000256" key="16">
    <source>
        <dbReference type="ARBA" id="ARBA00023170"/>
    </source>
</evidence>
<keyword evidence="7" id="KW-0808">Transferase</keyword>
<dbReference type="Proteomes" id="UP000321947">
    <property type="component" value="Unassembled WGS sequence"/>
</dbReference>
<evidence type="ECO:0000256" key="13">
    <source>
        <dbReference type="ARBA" id="ARBA00022840"/>
    </source>
</evidence>
<gene>
    <name evidence="24" type="ORF">E5676_scaffold248G006160</name>
    <name evidence="23" type="ORF">E6C27_scaffold96G00640</name>
</gene>
<evidence type="ECO:0000256" key="18">
    <source>
        <dbReference type="PROSITE-ProRule" id="PRU10141"/>
    </source>
</evidence>
<dbReference type="FunFam" id="3.30.200.20:FF:000142">
    <property type="entry name" value="Cysteine-rich receptor-like protein kinase 10"/>
    <property type="match status" value="1"/>
</dbReference>
<dbReference type="EMBL" id="SSTD01017768">
    <property type="protein sequence ID" value="TYJ99398.1"/>
    <property type="molecule type" value="Genomic_DNA"/>
</dbReference>
<evidence type="ECO:0000256" key="6">
    <source>
        <dbReference type="ARBA" id="ARBA00022553"/>
    </source>
</evidence>
<dbReference type="InterPro" id="IPR011009">
    <property type="entry name" value="Kinase-like_dom_sf"/>
</dbReference>
<keyword evidence="10" id="KW-0677">Repeat</keyword>
<feature type="signal peptide" evidence="20">
    <location>
        <begin position="1"/>
        <end position="29"/>
    </location>
</feature>
<evidence type="ECO:0000313" key="25">
    <source>
        <dbReference type="Proteomes" id="UP000321393"/>
    </source>
</evidence>
<dbReference type="InterPro" id="IPR038408">
    <property type="entry name" value="GNK2_sf"/>
</dbReference>
<dbReference type="Pfam" id="PF07714">
    <property type="entry name" value="PK_Tyr_Ser-Thr"/>
    <property type="match status" value="1"/>
</dbReference>
<keyword evidence="15 19" id="KW-0472">Membrane</keyword>
<comment type="similarity">
    <text evidence="3">In the C-terminal section; belongs to the protein kinase superfamily. Ser/Thr protein kinase family.</text>
</comment>
<keyword evidence="8 19" id="KW-0812">Transmembrane</keyword>
<evidence type="ECO:0000256" key="8">
    <source>
        <dbReference type="ARBA" id="ARBA00022692"/>
    </source>
</evidence>